<comment type="caution">
    <text evidence="3">The sequence shown here is derived from an EMBL/GenBank/DDBJ whole genome shotgun (WGS) entry which is preliminary data.</text>
</comment>
<feature type="region of interest" description="Disordered" evidence="1">
    <location>
        <begin position="362"/>
        <end position="383"/>
    </location>
</feature>
<dbReference type="InterPro" id="IPR043519">
    <property type="entry name" value="NT_sf"/>
</dbReference>
<sequence>MPSLDFDAEKAAFRDYYDDSAVHLEQAKGAFLTLLRSLLTHGQHGPVTSIGRIKDREESIKKFARKYQGELEEREQPYEIRDHITDLIGLRLICLYEDQIERIGAMVRENFEVVGETDKTAEVEGTEDVFGYKGLHLDLKLRPDRAAMPGYDLYASDRFELQIRTIMQDSWSTLDHEIQYKKSIPAPLRRRINTLAALFELADREFRQVRDETQVELRKAAAEAEIQAAGDSGEHAVGGVPDADVEPGQFAPLDSFRLLRIAHHFFKDVEFEPRKIDGFTAEVVKREPGISRGKFNRYLVTWIGTVRRYKAQLLADGKTEKFNAFTEMRHALYAANRDSFATILNTVARKNFDAWLASDVDQPAGTERAPAQISPKGRGPRRR</sequence>
<dbReference type="EMBL" id="RCZC01000004">
    <property type="protein sequence ID" value="TPG52038.1"/>
    <property type="molecule type" value="Genomic_DNA"/>
</dbReference>
<dbReference type="SUPFAM" id="SSF81301">
    <property type="entry name" value="Nucleotidyltransferase"/>
    <property type="match status" value="1"/>
</dbReference>
<dbReference type="Gene3D" id="3.30.460.10">
    <property type="entry name" value="Beta Polymerase, domain 2"/>
    <property type="match status" value="1"/>
</dbReference>
<dbReference type="Gene3D" id="1.10.287.860">
    <property type="entry name" value="Nucleotidyltransferase"/>
    <property type="match status" value="1"/>
</dbReference>
<keyword evidence="4" id="KW-1185">Reference proteome</keyword>
<dbReference type="Proteomes" id="UP000319931">
    <property type="component" value="Unassembled WGS sequence"/>
</dbReference>
<reference evidence="3 4" key="1">
    <citation type="journal article" date="2019" name="Environ. Microbiol.">
        <title>Species interactions and distinct microbial communities in high Arctic permafrost affected cryosols are associated with the CH4 and CO2 gas fluxes.</title>
        <authorList>
            <person name="Altshuler I."/>
            <person name="Hamel J."/>
            <person name="Turney S."/>
            <person name="Magnuson E."/>
            <person name="Levesque R."/>
            <person name="Greer C."/>
            <person name="Whyte L.G."/>
        </authorList>
    </citation>
    <scope>NUCLEOTIDE SEQUENCE [LARGE SCALE GENOMIC DNA]</scope>
    <source>
        <strain evidence="3 4">E6.1</strain>
    </source>
</reference>
<evidence type="ECO:0000256" key="1">
    <source>
        <dbReference type="SAM" id="MobiDB-lite"/>
    </source>
</evidence>
<dbReference type="GO" id="GO:0015969">
    <property type="term" value="P:guanosine tetraphosphate metabolic process"/>
    <property type="evidence" value="ECO:0007669"/>
    <property type="project" value="InterPro"/>
</dbReference>
<feature type="domain" description="RelA/SpoT" evidence="2">
    <location>
        <begin position="51"/>
        <end position="186"/>
    </location>
</feature>
<evidence type="ECO:0000313" key="3">
    <source>
        <dbReference type="EMBL" id="TPG52038.1"/>
    </source>
</evidence>
<proteinExistence type="predicted"/>
<dbReference type="SMART" id="SM00954">
    <property type="entry name" value="RelA_SpoT"/>
    <property type="match status" value="1"/>
</dbReference>
<dbReference type="OrthoDB" id="9801824at2"/>
<dbReference type="AlphaFoldDB" id="A0A502FR63"/>
<name>A0A502FR63_9SPHN</name>
<dbReference type="InterPro" id="IPR007685">
    <property type="entry name" value="RelA_SpoT"/>
</dbReference>
<protein>
    <submittedName>
        <fullName evidence="3">(P)ppGpp synthetase</fullName>
    </submittedName>
</protein>
<evidence type="ECO:0000259" key="2">
    <source>
        <dbReference type="SMART" id="SM00954"/>
    </source>
</evidence>
<evidence type="ECO:0000313" key="4">
    <source>
        <dbReference type="Proteomes" id="UP000319931"/>
    </source>
</evidence>
<dbReference type="CDD" id="cd05399">
    <property type="entry name" value="NT_Rel-Spo_like"/>
    <property type="match status" value="1"/>
</dbReference>
<accession>A0A502FR63</accession>
<organism evidence="3 4">
    <name type="scientific">Sphingomonas glacialis</name>
    <dbReference type="NCBI Taxonomy" id="658225"/>
    <lineage>
        <taxon>Bacteria</taxon>
        <taxon>Pseudomonadati</taxon>
        <taxon>Pseudomonadota</taxon>
        <taxon>Alphaproteobacteria</taxon>
        <taxon>Sphingomonadales</taxon>
        <taxon>Sphingomonadaceae</taxon>
        <taxon>Sphingomonas</taxon>
    </lineage>
</organism>
<dbReference type="Pfam" id="PF04607">
    <property type="entry name" value="RelA_SpoT"/>
    <property type="match status" value="1"/>
</dbReference>
<dbReference type="PANTHER" id="PTHR41773:SF1">
    <property type="entry name" value="RELA_SPOT DOMAIN-CONTAINING PROTEIN"/>
    <property type="match status" value="1"/>
</dbReference>
<dbReference type="PANTHER" id="PTHR41773">
    <property type="entry name" value="GTP PYROPHOSPHATASE-RELATED"/>
    <property type="match status" value="1"/>
</dbReference>
<gene>
    <name evidence="3" type="ORF">EAH76_15060</name>
</gene>
<dbReference type="RefSeq" id="WP_140851109.1">
    <property type="nucleotide sequence ID" value="NZ_RCZC01000004.1"/>
</dbReference>